<dbReference type="GO" id="GO:0016987">
    <property type="term" value="F:sigma factor activity"/>
    <property type="evidence" value="ECO:0007669"/>
    <property type="project" value="InterPro"/>
</dbReference>
<keyword evidence="5" id="KW-1185">Reference proteome</keyword>
<keyword evidence="3" id="KW-0804">Transcription</keyword>
<evidence type="ECO:0000313" key="5">
    <source>
        <dbReference type="Proteomes" id="UP000248021"/>
    </source>
</evidence>
<protein>
    <submittedName>
        <fullName evidence="4">IclR family transcriptional regulator</fullName>
    </submittedName>
</protein>
<dbReference type="InterPro" id="IPR014757">
    <property type="entry name" value="Tscrpt_reg_IclR_C"/>
</dbReference>
<dbReference type="PROSITE" id="PS51078">
    <property type="entry name" value="ICLR_ED"/>
    <property type="match status" value="1"/>
</dbReference>
<keyword evidence="2" id="KW-0238">DNA-binding</keyword>
<dbReference type="Gene3D" id="1.10.10.10">
    <property type="entry name" value="Winged helix-like DNA-binding domain superfamily/Winged helix DNA-binding domain"/>
    <property type="match status" value="1"/>
</dbReference>
<dbReference type="Gene3D" id="3.30.450.40">
    <property type="match status" value="1"/>
</dbReference>
<dbReference type="InterPro" id="IPR000394">
    <property type="entry name" value="RNA_pol_sigma_54"/>
</dbReference>
<evidence type="ECO:0000256" key="2">
    <source>
        <dbReference type="ARBA" id="ARBA00023125"/>
    </source>
</evidence>
<evidence type="ECO:0000256" key="1">
    <source>
        <dbReference type="ARBA" id="ARBA00023015"/>
    </source>
</evidence>
<dbReference type="PROSITE" id="PS00717">
    <property type="entry name" value="SIGMA54_1"/>
    <property type="match status" value="1"/>
</dbReference>
<dbReference type="GO" id="GO:0001216">
    <property type="term" value="F:DNA-binding transcription activator activity"/>
    <property type="evidence" value="ECO:0007669"/>
    <property type="project" value="InterPro"/>
</dbReference>
<evidence type="ECO:0000256" key="3">
    <source>
        <dbReference type="ARBA" id="ARBA00023163"/>
    </source>
</evidence>
<dbReference type="PANTHER" id="PTHR30136:SF24">
    <property type="entry name" value="HTH-TYPE TRANSCRIPTIONAL REPRESSOR ALLR"/>
    <property type="match status" value="1"/>
</dbReference>
<name>A0A2V3TXN2_9HYPH</name>
<sequence length="269" mass="28917">MEGSLNRKTESAQGGFQSIAAVDHALSLLKTLATSAEPLGVNELARRIGLHKSTVSRLLRTLENHHFIQRDASHGRISLGLGVVALAGPMLGAMDVIAIGRPVLERIASTTGETVSLALWNGREAVMVEQVLGTRTVVHYTWRGKAVSAHSTAVGKVFLAFLPDNEVRAVLAAPLERYTAFTIVDPVALATEIGRIRRAGYALNIEENELESCGVAAAAYDFHGKVATVLNIAIPKYRFDEEQQQRLAEIVVEGARELSGKLGYGNGAR</sequence>
<dbReference type="SUPFAM" id="SSF46785">
    <property type="entry name" value="Winged helix' DNA-binding domain"/>
    <property type="match status" value="1"/>
</dbReference>
<organism evidence="4 5">
    <name type="scientific">Chelatococcus asaccharovorans</name>
    <dbReference type="NCBI Taxonomy" id="28210"/>
    <lineage>
        <taxon>Bacteria</taxon>
        <taxon>Pseudomonadati</taxon>
        <taxon>Pseudomonadota</taxon>
        <taxon>Alphaproteobacteria</taxon>
        <taxon>Hyphomicrobiales</taxon>
        <taxon>Chelatococcaceae</taxon>
        <taxon>Chelatococcus</taxon>
    </lineage>
</organism>
<keyword evidence="1" id="KW-0805">Transcription regulation</keyword>
<dbReference type="EMBL" id="QJJK01000012">
    <property type="protein sequence ID" value="PXW54136.1"/>
    <property type="molecule type" value="Genomic_DNA"/>
</dbReference>
<dbReference type="InterPro" id="IPR029016">
    <property type="entry name" value="GAF-like_dom_sf"/>
</dbReference>
<dbReference type="InterPro" id="IPR036390">
    <property type="entry name" value="WH_DNA-bd_sf"/>
</dbReference>
<dbReference type="Proteomes" id="UP000248021">
    <property type="component" value="Unassembled WGS sequence"/>
</dbReference>
<dbReference type="InterPro" id="IPR036388">
    <property type="entry name" value="WH-like_DNA-bd_sf"/>
</dbReference>
<dbReference type="PANTHER" id="PTHR30136">
    <property type="entry name" value="HELIX-TURN-HELIX TRANSCRIPTIONAL REGULATOR, ICLR FAMILY"/>
    <property type="match status" value="1"/>
</dbReference>
<dbReference type="GO" id="GO:0003677">
    <property type="term" value="F:DNA binding"/>
    <property type="evidence" value="ECO:0007669"/>
    <property type="project" value="UniProtKB-KW"/>
</dbReference>
<dbReference type="PROSITE" id="PS51077">
    <property type="entry name" value="HTH_ICLR"/>
    <property type="match status" value="1"/>
</dbReference>
<proteinExistence type="predicted"/>
<dbReference type="SMART" id="SM00346">
    <property type="entry name" value="HTH_ICLR"/>
    <property type="match status" value="1"/>
</dbReference>
<dbReference type="Pfam" id="PF09339">
    <property type="entry name" value="HTH_IclR"/>
    <property type="match status" value="1"/>
</dbReference>
<gene>
    <name evidence="4" type="ORF">C7450_112165</name>
</gene>
<dbReference type="SUPFAM" id="SSF55781">
    <property type="entry name" value="GAF domain-like"/>
    <property type="match status" value="1"/>
</dbReference>
<evidence type="ECO:0000313" key="4">
    <source>
        <dbReference type="EMBL" id="PXW54136.1"/>
    </source>
</evidence>
<dbReference type="InterPro" id="IPR005471">
    <property type="entry name" value="Tscrpt_reg_IclR_N"/>
</dbReference>
<dbReference type="GO" id="GO:0045892">
    <property type="term" value="P:negative regulation of DNA-templated transcription"/>
    <property type="evidence" value="ECO:0007669"/>
    <property type="project" value="TreeGrafter"/>
</dbReference>
<dbReference type="AlphaFoldDB" id="A0A2V3TXN2"/>
<dbReference type="InterPro" id="IPR050707">
    <property type="entry name" value="HTH_MetabolicPath_Reg"/>
</dbReference>
<dbReference type="Pfam" id="PF01614">
    <property type="entry name" value="IclR_C"/>
    <property type="match status" value="1"/>
</dbReference>
<reference evidence="4 5" key="1">
    <citation type="submission" date="2018-05" db="EMBL/GenBank/DDBJ databases">
        <title>Genomic Encyclopedia of Type Strains, Phase IV (KMG-IV): sequencing the most valuable type-strain genomes for metagenomic binning, comparative biology and taxonomic classification.</title>
        <authorList>
            <person name="Goeker M."/>
        </authorList>
    </citation>
    <scope>NUCLEOTIDE SEQUENCE [LARGE SCALE GENOMIC DNA]</scope>
    <source>
        <strain evidence="4 5">DSM 6462</strain>
    </source>
</reference>
<comment type="caution">
    <text evidence="4">The sequence shown here is derived from an EMBL/GenBank/DDBJ whole genome shotgun (WGS) entry which is preliminary data.</text>
</comment>
<accession>A0A2V3TXN2</accession>